<reference evidence="1 2" key="1">
    <citation type="submission" date="2017-06" db="EMBL/GenBank/DDBJ databases">
        <title>Complete genome sequence of Idiomarina piscisalsi strain 10PY1A isolated from soil of Soudi Arabia.</title>
        <authorList>
            <person name="Kim M.-C."/>
            <person name="Jung B.K."/>
            <person name="Budiyanto F."/>
            <person name="Nzila A."/>
            <person name="Shin J.-H."/>
        </authorList>
    </citation>
    <scope>NUCLEOTIDE SEQUENCE [LARGE SCALE GENOMIC DNA]</scope>
    <source>
        <strain evidence="1 2">10PY1A</strain>
    </source>
</reference>
<dbReference type="EMBL" id="CP022133">
    <property type="protein sequence ID" value="ASG66068.1"/>
    <property type="molecule type" value="Genomic_DNA"/>
</dbReference>
<protein>
    <submittedName>
        <fullName evidence="1">Uncharacterized protein</fullName>
    </submittedName>
</protein>
<name>A0ABN5AXN8_9GAMM</name>
<proteinExistence type="predicted"/>
<dbReference type="RefSeq" id="WP_088768456.1">
    <property type="nucleotide sequence ID" value="NZ_CP022133.1"/>
</dbReference>
<sequence>MPTITIISDDVLLGNSTYSRVPFRDDVLMLNEEPYRVRNVFLLDGSTKDVDALVSVEPFNSCKELHSPITLN</sequence>
<evidence type="ECO:0000313" key="2">
    <source>
        <dbReference type="Proteomes" id="UP000197717"/>
    </source>
</evidence>
<keyword evidence="2" id="KW-1185">Reference proteome</keyword>
<organism evidence="1 2">
    <name type="scientific">Idiomarina piscisalsi</name>
    <dbReference type="NCBI Taxonomy" id="1096243"/>
    <lineage>
        <taxon>Bacteria</taxon>
        <taxon>Pseudomonadati</taxon>
        <taxon>Pseudomonadota</taxon>
        <taxon>Gammaproteobacteria</taxon>
        <taxon>Alteromonadales</taxon>
        <taxon>Idiomarinaceae</taxon>
        <taxon>Idiomarina</taxon>
    </lineage>
</organism>
<gene>
    <name evidence="1" type="ORF">CEW91_07860</name>
</gene>
<dbReference type="Proteomes" id="UP000197717">
    <property type="component" value="Chromosome"/>
</dbReference>
<evidence type="ECO:0000313" key="1">
    <source>
        <dbReference type="EMBL" id="ASG66068.1"/>
    </source>
</evidence>
<accession>A0ABN5AXN8</accession>